<protein>
    <submittedName>
        <fullName evidence="6">14263_t:CDS:1</fullName>
    </submittedName>
</protein>
<keyword evidence="1" id="KW-0540">Nuclease</keyword>
<dbReference type="InterPro" id="IPR036397">
    <property type="entry name" value="RNaseH_sf"/>
</dbReference>
<keyword evidence="3" id="KW-0269">Exonuclease</keyword>
<feature type="region of interest" description="Disordered" evidence="4">
    <location>
        <begin position="1"/>
        <end position="32"/>
    </location>
</feature>
<dbReference type="PANTHER" id="PTHR23044">
    <property type="entry name" value="3'-5' EXONUCLEASE ERI1-RELATED"/>
    <property type="match status" value="1"/>
</dbReference>
<evidence type="ECO:0000313" key="7">
    <source>
        <dbReference type="Proteomes" id="UP000789375"/>
    </source>
</evidence>
<dbReference type="EMBL" id="CAJVPP010000457">
    <property type="protein sequence ID" value="CAG8484721.1"/>
    <property type="molecule type" value="Genomic_DNA"/>
</dbReference>
<feature type="domain" description="Exonuclease" evidence="5">
    <location>
        <begin position="53"/>
        <end position="238"/>
    </location>
</feature>
<dbReference type="Pfam" id="PF00929">
    <property type="entry name" value="RNase_T"/>
    <property type="match status" value="1"/>
</dbReference>
<dbReference type="SUPFAM" id="SSF53098">
    <property type="entry name" value="Ribonuclease H-like"/>
    <property type="match status" value="1"/>
</dbReference>
<proteinExistence type="predicted"/>
<dbReference type="Gene3D" id="3.30.420.10">
    <property type="entry name" value="Ribonuclease H-like superfamily/Ribonuclease H"/>
    <property type="match status" value="1"/>
</dbReference>
<dbReference type="CDD" id="cd06133">
    <property type="entry name" value="ERI-1_3'hExo_like"/>
    <property type="match status" value="1"/>
</dbReference>
<sequence length="265" mass="30807">MRRQLTHDKSFEGKSGMTFNVQTESSSGDSCLEEEERDLTFYLKTKAEQPFKYYLCFDVEATCISGGGFDYMNEIIEFPILLVDSKSFDIVDVFHSYVKPSKNPILSDFCKELTGIPQSTIDVSPIFPVMLDQFQEFLHRHKLFYENSCAFITDGPWDIRDFITKQCSISKIARPTYFSLPWVDIRTLYSEFYNHGKCNIVRMLATYGLQFEGHEHSGIDDAKNLVRIAKKMWEDGAIFKTNSYLQLSIHRSRRRRRGRGCNKVI</sequence>
<gene>
    <name evidence="6" type="ORF">FMOSSE_LOCUS3210</name>
</gene>
<organism evidence="6 7">
    <name type="scientific">Funneliformis mosseae</name>
    <name type="common">Endomycorrhizal fungus</name>
    <name type="synonym">Glomus mosseae</name>
    <dbReference type="NCBI Taxonomy" id="27381"/>
    <lineage>
        <taxon>Eukaryota</taxon>
        <taxon>Fungi</taxon>
        <taxon>Fungi incertae sedis</taxon>
        <taxon>Mucoromycota</taxon>
        <taxon>Glomeromycotina</taxon>
        <taxon>Glomeromycetes</taxon>
        <taxon>Glomerales</taxon>
        <taxon>Glomeraceae</taxon>
        <taxon>Funneliformis</taxon>
    </lineage>
</organism>
<evidence type="ECO:0000259" key="5">
    <source>
        <dbReference type="SMART" id="SM00479"/>
    </source>
</evidence>
<dbReference type="Proteomes" id="UP000789375">
    <property type="component" value="Unassembled WGS sequence"/>
</dbReference>
<comment type="caution">
    <text evidence="6">The sequence shown here is derived from an EMBL/GenBank/DDBJ whole genome shotgun (WGS) entry which is preliminary data.</text>
</comment>
<evidence type="ECO:0000313" key="6">
    <source>
        <dbReference type="EMBL" id="CAG8484721.1"/>
    </source>
</evidence>
<dbReference type="InterPro" id="IPR051274">
    <property type="entry name" value="3-5_Exoribonuclease"/>
</dbReference>
<dbReference type="InterPro" id="IPR013520">
    <property type="entry name" value="Ribonucl_H"/>
</dbReference>
<feature type="compositionally biased region" description="Polar residues" evidence="4">
    <location>
        <begin position="17"/>
        <end position="29"/>
    </location>
</feature>
<evidence type="ECO:0000256" key="2">
    <source>
        <dbReference type="ARBA" id="ARBA00022801"/>
    </source>
</evidence>
<dbReference type="SMART" id="SM00479">
    <property type="entry name" value="EXOIII"/>
    <property type="match status" value="1"/>
</dbReference>
<keyword evidence="2" id="KW-0378">Hydrolase</keyword>
<dbReference type="PANTHER" id="PTHR23044:SF61">
    <property type="entry name" value="3'-5' EXORIBONUCLEASE 1-RELATED"/>
    <property type="match status" value="1"/>
</dbReference>
<evidence type="ECO:0000256" key="3">
    <source>
        <dbReference type="ARBA" id="ARBA00022839"/>
    </source>
</evidence>
<name>A0A9N8WCQ7_FUNMO</name>
<dbReference type="GO" id="GO:0003676">
    <property type="term" value="F:nucleic acid binding"/>
    <property type="evidence" value="ECO:0007669"/>
    <property type="project" value="InterPro"/>
</dbReference>
<reference evidence="6" key="1">
    <citation type="submission" date="2021-06" db="EMBL/GenBank/DDBJ databases">
        <authorList>
            <person name="Kallberg Y."/>
            <person name="Tangrot J."/>
            <person name="Rosling A."/>
        </authorList>
    </citation>
    <scope>NUCLEOTIDE SEQUENCE</scope>
    <source>
        <strain evidence="6">87-6 pot B 2015</strain>
    </source>
</reference>
<feature type="compositionally biased region" description="Basic and acidic residues" evidence="4">
    <location>
        <begin position="1"/>
        <end position="12"/>
    </location>
</feature>
<dbReference type="InterPro" id="IPR047201">
    <property type="entry name" value="ERI-1_3'hExo-like"/>
</dbReference>
<accession>A0A9N8WCQ7</accession>
<evidence type="ECO:0000256" key="4">
    <source>
        <dbReference type="SAM" id="MobiDB-lite"/>
    </source>
</evidence>
<dbReference type="AlphaFoldDB" id="A0A9N8WCQ7"/>
<evidence type="ECO:0000256" key="1">
    <source>
        <dbReference type="ARBA" id="ARBA00022722"/>
    </source>
</evidence>
<keyword evidence="7" id="KW-1185">Reference proteome</keyword>
<dbReference type="InterPro" id="IPR012337">
    <property type="entry name" value="RNaseH-like_sf"/>
</dbReference>
<dbReference type="GO" id="GO:0000175">
    <property type="term" value="F:3'-5'-RNA exonuclease activity"/>
    <property type="evidence" value="ECO:0007669"/>
    <property type="project" value="InterPro"/>
</dbReference>